<evidence type="ECO:0000256" key="3">
    <source>
        <dbReference type="ARBA" id="ARBA00023172"/>
    </source>
</evidence>
<evidence type="ECO:0000313" key="7">
    <source>
        <dbReference type="EMBL" id="PZQ78239.1"/>
    </source>
</evidence>
<dbReference type="InterPro" id="IPR052925">
    <property type="entry name" value="Phage_Integrase-like_Recomb"/>
</dbReference>
<dbReference type="AlphaFoldDB" id="A0A2W5QPG2"/>
<dbReference type="GO" id="GO:0003677">
    <property type="term" value="F:DNA binding"/>
    <property type="evidence" value="ECO:0007669"/>
    <property type="project" value="UniProtKB-UniRule"/>
</dbReference>
<dbReference type="GO" id="GO:0015074">
    <property type="term" value="P:DNA integration"/>
    <property type="evidence" value="ECO:0007669"/>
    <property type="project" value="UniProtKB-KW"/>
</dbReference>
<organism evidence="7 8">
    <name type="scientific">Variovorax paradoxus</name>
    <dbReference type="NCBI Taxonomy" id="34073"/>
    <lineage>
        <taxon>Bacteria</taxon>
        <taxon>Pseudomonadati</taxon>
        <taxon>Pseudomonadota</taxon>
        <taxon>Betaproteobacteria</taxon>
        <taxon>Burkholderiales</taxon>
        <taxon>Comamonadaceae</taxon>
        <taxon>Variovorax</taxon>
    </lineage>
</organism>
<reference evidence="7 8" key="1">
    <citation type="submission" date="2017-08" db="EMBL/GenBank/DDBJ databases">
        <title>Infants hospitalized years apart are colonized by the same room-sourced microbial strains.</title>
        <authorList>
            <person name="Brooks B."/>
            <person name="Olm M.R."/>
            <person name="Firek B.A."/>
            <person name="Baker R."/>
            <person name="Thomas B.C."/>
            <person name="Morowitz M.J."/>
            <person name="Banfield J.F."/>
        </authorList>
    </citation>
    <scope>NUCLEOTIDE SEQUENCE [LARGE SCALE GENOMIC DNA]</scope>
    <source>
        <strain evidence="7">S2_005_003_R2_41</strain>
    </source>
</reference>
<dbReference type="SUPFAM" id="SSF47823">
    <property type="entry name" value="lambda integrase-like, N-terminal domain"/>
    <property type="match status" value="1"/>
</dbReference>
<evidence type="ECO:0000256" key="1">
    <source>
        <dbReference type="ARBA" id="ARBA00022908"/>
    </source>
</evidence>
<evidence type="ECO:0000259" key="5">
    <source>
        <dbReference type="PROSITE" id="PS51898"/>
    </source>
</evidence>
<dbReference type="EMBL" id="QFPP01000003">
    <property type="protein sequence ID" value="PZQ78239.1"/>
    <property type="molecule type" value="Genomic_DNA"/>
</dbReference>
<protein>
    <submittedName>
        <fullName evidence="7">Integrase</fullName>
    </submittedName>
</protein>
<dbReference type="Pfam" id="PF02899">
    <property type="entry name" value="Phage_int_SAM_1"/>
    <property type="match status" value="1"/>
</dbReference>
<dbReference type="InterPro" id="IPR010998">
    <property type="entry name" value="Integrase_recombinase_N"/>
</dbReference>
<sequence>MVGYTRTTKAVRQYLQASLASNTLKAYASDLKRFKAWGGTVPATPNEVARYLATAAAELRPSTLARQLAAIGYAHEMRGLVSPTKSALVRRTMKGIRRAKGVAQKQASPIAPAILRRVVRPLRCLSAAQNERDAALFLLAFAGGFRRSEIGALQVGDVEFTPRGVLIQLRRSKTDQVQRGRDVAIPRTPDAAQCPVRALRRWLTTLSSLPTRGKGSSPTSSLFCRIDRHGYACGALSGASVGWLLRKRLALHALPVDGYSAHSLRAGLVTSAFRAGAPIWAIQRQTGQRSESTVHRYIRGLNAFECNAAARVL</sequence>
<feature type="domain" description="Core-binding (CB)" evidence="6">
    <location>
        <begin position="6"/>
        <end position="79"/>
    </location>
</feature>
<dbReference type="InterPro" id="IPR044068">
    <property type="entry name" value="CB"/>
</dbReference>
<dbReference type="PANTHER" id="PTHR34605">
    <property type="entry name" value="PHAGE_INTEGRASE DOMAIN-CONTAINING PROTEIN"/>
    <property type="match status" value="1"/>
</dbReference>
<gene>
    <name evidence="7" type="ORF">DI563_00840</name>
</gene>
<accession>A0A2W5QPG2</accession>
<keyword evidence="2 4" id="KW-0238">DNA-binding</keyword>
<evidence type="ECO:0000256" key="4">
    <source>
        <dbReference type="PROSITE-ProRule" id="PRU01248"/>
    </source>
</evidence>
<dbReference type="Pfam" id="PF00589">
    <property type="entry name" value="Phage_integrase"/>
    <property type="match status" value="1"/>
</dbReference>
<name>A0A2W5QPG2_VARPD</name>
<dbReference type="GO" id="GO:0006310">
    <property type="term" value="P:DNA recombination"/>
    <property type="evidence" value="ECO:0007669"/>
    <property type="project" value="UniProtKB-KW"/>
</dbReference>
<dbReference type="InterPro" id="IPR013762">
    <property type="entry name" value="Integrase-like_cat_sf"/>
</dbReference>
<dbReference type="Proteomes" id="UP000249135">
    <property type="component" value="Unassembled WGS sequence"/>
</dbReference>
<evidence type="ECO:0000259" key="6">
    <source>
        <dbReference type="PROSITE" id="PS51900"/>
    </source>
</evidence>
<dbReference type="InterPro" id="IPR004107">
    <property type="entry name" value="Integrase_SAM-like_N"/>
</dbReference>
<evidence type="ECO:0000256" key="2">
    <source>
        <dbReference type="ARBA" id="ARBA00023125"/>
    </source>
</evidence>
<dbReference type="PANTHER" id="PTHR34605:SF3">
    <property type="entry name" value="P CELL-TYPE AGGLUTINATION PROTEIN MAP4-LIKE-RELATED"/>
    <property type="match status" value="1"/>
</dbReference>
<dbReference type="InterPro" id="IPR011010">
    <property type="entry name" value="DNA_brk_join_enz"/>
</dbReference>
<dbReference type="CDD" id="cd00799">
    <property type="entry name" value="INT_Cre_C"/>
    <property type="match status" value="1"/>
</dbReference>
<keyword evidence="3" id="KW-0233">DNA recombination</keyword>
<proteinExistence type="predicted"/>
<feature type="domain" description="Tyr recombinase" evidence="5">
    <location>
        <begin position="110"/>
        <end position="310"/>
    </location>
</feature>
<dbReference type="PROSITE" id="PS51900">
    <property type="entry name" value="CB"/>
    <property type="match status" value="1"/>
</dbReference>
<comment type="caution">
    <text evidence="7">The sequence shown here is derived from an EMBL/GenBank/DDBJ whole genome shotgun (WGS) entry which is preliminary data.</text>
</comment>
<dbReference type="InterPro" id="IPR002104">
    <property type="entry name" value="Integrase_catalytic"/>
</dbReference>
<keyword evidence="1" id="KW-0229">DNA integration</keyword>
<evidence type="ECO:0000313" key="8">
    <source>
        <dbReference type="Proteomes" id="UP000249135"/>
    </source>
</evidence>
<dbReference type="PROSITE" id="PS51898">
    <property type="entry name" value="TYR_RECOMBINASE"/>
    <property type="match status" value="1"/>
</dbReference>
<dbReference type="Gene3D" id="1.10.150.130">
    <property type="match status" value="1"/>
</dbReference>
<dbReference type="Gene3D" id="1.10.443.10">
    <property type="entry name" value="Intergrase catalytic core"/>
    <property type="match status" value="1"/>
</dbReference>
<dbReference type="SUPFAM" id="SSF56349">
    <property type="entry name" value="DNA breaking-rejoining enzymes"/>
    <property type="match status" value="1"/>
</dbReference>